<evidence type="ECO:0000256" key="7">
    <source>
        <dbReference type="SAM" id="MobiDB-lite"/>
    </source>
</evidence>
<feature type="transmembrane region" description="Helical" evidence="8">
    <location>
        <begin position="45"/>
        <end position="72"/>
    </location>
</feature>
<feature type="transmembrane region" description="Helical" evidence="8">
    <location>
        <begin position="140"/>
        <end position="160"/>
    </location>
</feature>
<dbReference type="AlphaFoldDB" id="A0A9X1PV78"/>
<dbReference type="Pfam" id="PF07690">
    <property type="entry name" value="MFS_1"/>
    <property type="match status" value="2"/>
</dbReference>
<dbReference type="InterPro" id="IPR011701">
    <property type="entry name" value="MFS"/>
</dbReference>
<dbReference type="InterPro" id="IPR020846">
    <property type="entry name" value="MFS_dom"/>
</dbReference>
<dbReference type="PANTHER" id="PTHR42718:SF9">
    <property type="entry name" value="MAJOR FACILITATOR SUPERFAMILY MULTIDRUG TRANSPORTER MFSC"/>
    <property type="match status" value="1"/>
</dbReference>
<feature type="transmembrane region" description="Helical" evidence="8">
    <location>
        <begin position="115"/>
        <end position="134"/>
    </location>
</feature>
<evidence type="ECO:0000256" key="3">
    <source>
        <dbReference type="ARBA" id="ARBA00022692"/>
    </source>
</evidence>
<dbReference type="GO" id="GO:0022857">
    <property type="term" value="F:transmembrane transporter activity"/>
    <property type="evidence" value="ECO:0007669"/>
    <property type="project" value="InterPro"/>
</dbReference>
<comment type="caution">
    <text evidence="10">The sequence shown here is derived from an EMBL/GenBank/DDBJ whole genome shotgun (WGS) entry which is preliminary data.</text>
</comment>
<dbReference type="PROSITE" id="PS50850">
    <property type="entry name" value="MFS"/>
    <property type="match status" value="1"/>
</dbReference>
<feature type="transmembrane region" description="Helical" evidence="8">
    <location>
        <begin position="345"/>
        <end position="365"/>
    </location>
</feature>
<feature type="region of interest" description="Disordered" evidence="7">
    <location>
        <begin position="502"/>
        <end position="521"/>
    </location>
</feature>
<dbReference type="Gene3D" id="1.20.1250.20">
    <property type="entry name" value="MFS general substrate transporter like domains"/>
    <property type="match status" value="1"/>
</dbReference>
<evidence type="ECO:0000313" key="10">
    <source>
        <dbReference type="EMBL" id="MCF1592323.1"/>
    </source>
</evidence>
<keyword evidence="2" id="KW-0813">Transport</keyword>
<keyword evidence="3 8" id="KW-0812">Transmembrane</keyword>
<feature type="transmembrane region" description="Helical" evidence="8">
    <location>
        <begin position="84"/>
        <end position="103"/>
    </location>
</feature>
<feature type="domain" description="Major facilitator superfamily (MFS) profile" evidence="9">
    <location>
        <begin position="46"/>
        <end position="500"/>
    </location>
</feature>
<feature type="transmembrane region" description="Helical" evidence="8">
    <location>
        <begin position="235"/>
        <end position="256"/>
    </location>
</feature>
<evidence type="ECO:0000259" key="9">
    <source>
        <dbReference type="PROSITE" id="PS50850"/>
    </source>
</evidence>
<keyword evidence="11" id="KW-1185">Reference proteome</keyword>
<dbReference type="GO" id="GO:0046677">
    <property type="term" value="P:response to antibiotic"/>
    <property type="evidence" value="ECO:0007669"/>
    <property type="project" value="UniProtKB-KW"/>
</dbReference>
<feature type="transmembrane region" description="Helical" evidence="8">
    <location>
        <begin position="302"/>
        <end position="325"/>
    </location>
</feature>
<keyword evidence="5 8" id="KW-0472">Membrane</keyword>
<evidence type="ECO:0000256" key="4">
    <source>
        <dbReference type="ARBA" id="ARBA00022989"/>
    </source>
</evidence>
<protein>
    <submittedName>
        <fullName evidence="10">MFS transporter</fullName>
    </submittedName>
</protein>
<dbReference type="GO" id="GO:0005886">
    <property type="term" value="C:plasma membrane"/>
    <property type="evidence" value="ECO:0007669"/>
    <property type="project" value="UniProtKB-SubCell"/>
</dbReference>
<dbReference type="SUPFAM" id="SSF103473">
    <property type="entry name" value="MFS general substrate transporter"/>
    <property type="match status" value="1"/>
</dbReference>
<keyword evidence="4 8" id="KW-1133">Transmembrane helix</keyword>
<feature type="transmembrane region" description="Helical" evidence="8">
    <location>
        <begin position="262"/>
        <end position="281"/>
    </location>
</feature>
<dbReference type="EMBL" id="JAKEIP010000004">
    <property type="protein sequence ID" value="MCF1592323.1"/>
    <property type="molecule type" value="Genomic_DNA"/>
</dbReference>
<evidence type="ECO:0000256" key="5">
    <source>
        <dbReference type="ARBA" id="ARBA00023136"/>
    </source>
</evidence>
<feature type="transmembrane region" description="Helical" evidence="8">
    <location>
        <begin position="372"/>
        <end position="392"/>
    </location>
</feature>
<dbReference type="Gene3D" id="1.20.1720.10">
    <property type="entry name" value="Multidrug resistance protein D"/>
    <property type="match status" value="1"/>
</dbReference>
<sequence>MSNSTPPSESSGLGAEAVDESTRIAEVDIDQAAERKVAELQKRGMVFWVLMAAVVVLLAEQTSFSFGLYSFALGSFAAEYPGSNVVWIMTGLMLGQAVVIPLLTKLGDVYGKKKIIVWSVAILCVGCLVCAVAPNFTVLIIGRVLMSGCGGLVMLVLALVREVFPVRMRATVFSIVSTGGGLIIIGGPMMSAWLTEHVSLESTFWAQLGMAAVAGIIALIALPETPIRVRAGVDYIGAFLLGLGAFGVVGALSQVQTRGWDALTIGGTAGGAVALLVWMMYSSRIKEPLINLALIGRRAMAVTIVAMGLIVGGTAIMQVLAVLAWSTPPAAAGYGQGLDQLHVAYWSIPYAILWVGSGVFVGLTVKSIGYRLHVIWGAVILAISTLLLGFTLEASDAVIIAVYSLGGFASMAAVAAVALVMLAAPEDQRAVALGVNQSVTSIAVAITGQIAYAILEASKKPVGGGVEMFQSGGFKIAYIVAAGFAIVGGIVAVFIPHGRRQRSTEPVDKPYAPTDLSTQPS</sequence>
<evidence type="ECO:0000256" key="2">
    <source>
        <dbReference type="ARBA" id="ARBA00022448"/>
    </source>
</evidence>
<feature type="transmembrane region" description="Helical" evidence="8">
    <location>
        <begin position="398"/>
        <end position="424"/>
    </location>
</feature>
<gene>
    <name evidence="10" type="ORF">L0P92_01880</name>
</gene>
<proteinExistence type="predicted"/>
<organism evidence="10 11">
    <name type="scientific">Streptomyces muensis</name>
    <dbReference type="NCBI Taxonomy" id="1077944"/>
    <lineage>
        <taxon>Bacteria</taxon>
        <taxon>Bacillati</taxon>
        <taxon>Actinomycetota</taxon>
        <taxon>Actinomycetes</taxon>
        <taxon>Kitasatosporales</taxon>
        <taxon>Streptomycetaceae</taxon>
        <taxon>Streptomyces</taxon>
    </lineage>
</organism>
<evidence type="ECO:0000313" key="11">
    <source>
        <dbReference type="Proteomes" id="UP001139384"/>
    </source>
</evidence>
<dbReference type="InterPro" id="IPR036259">
    <property type="entry name" value="MFS_trans_sf"/>
</dbReference>
<feature type="transmembrane region" description="Helical" evidence="8">
    <location>
        <begin position="431"/>
        <end position="455"/>
    </location>
</feature>
<feature type="transmembrane region" description="Helical" evidence="8">
    <location>
        <begin position="204"/>
        <end position="223"/>
    </location>
</feature>
<comment type="subcellular location">
    <subcellularLocation>
        <location evidence="1">Cell membrane</location>
        <topology evidence="1">Multi-pass membrane protein</topology>
    </subcellularLocation>
</comment>
<reference evidence="10" key="1">
    <citation type="submission" date="2022-01" db="EMBL/GenBank/DDBJ databases">
        <title>Draft Genome Sequences of Seven Type Strains of the Genus Streptomyces.</title>
        <authorList>
            <person name="Aziz S."/>
            <person name="Coretto E."/>
            <person name="Chronakova A."/>
            <person name="Sproer C."/>
            <person name="Huber K."/>
            <person name="Nouioui I."/>
            <person name="Gross H."/>
        </authorList>
    </citation>
    <scope>NUCLEOTIDE SEQUENCE</scope>
    <source>
        <strain evidence="10">DSM 103493</strain>
    </source>
</reference>
<dbReference type="Proteomes" id="UP001139384">
    <property type="component" value="Unassembled WGS sequence"/>
</dbReference>
<evidence type="ECO:0000256" key="8">
    <source>
        <dbReference type="SAM" id="Phobius"/>
    </source>
</evidence>
<evidence type="ECO:0000256" key="6">
    <source>
        <dbReference type="ARBA" id="ARBA00023251"/>
    </source>
</evidence>
<evidence type="ECO:0000256" key="1">
    <source>
        <dbReference type="ARBA" id="ARBA00004651"/>
    </source>
</evidence>
<keyword evidence="6" id="KW-0046">Antibiotic resistance</keyword>
<feature type="transmembrane region" description="Helical" evidence="8">
    <location>
        <begin position="475"/>
        <end position="495"/>
    </location>
</feature>
<dbReference type="RefSeq" id="WP_234760618.1">
    <property type="nucleotide sequence ID" value="NZ_JAKEIP010000004.1"/>
</dbReference>
<feature type="transmembrane region" description="Helical" evidence="8">
    <location>
        <begin position="172"/>
        <end position="192"/>
    </location>
</feature>
<dbReference type="PANTHER" id="PTHR42718">
    <property type="entry name" value="MAJOR FACILITATOR SUPERFAMILY MULTIDRUG TRANSPORTER MFSC"/>
    <property type="match status" value="1"/>
</dbReference>
<name>A0A9X1PV78_STRM4</name>
<accession>A0A9X1PV78</accession>